<evidence type="ECO:0000313" key="2">
    <source>
        <dbReference type="EMBL" id="KAG8224800.1"/>
    </source>
</evidence>
<sequence>MPRKSTDMGRKEAKTAPEGPSGSRVEEHRPRRPPSERWLLTRKTWRYMADAGRRLIPEGVSGDRPEDIPKIREHFSRLCKKEPRFLLWRKASFPGASPAARSRGRRRKEGRAGSEEPPTLGTLLEGVERTAAALGLPGSSQMLESPESKPSTSGASNHDVIDWGHNLPASVHVLKPDTVDRWVQTEPMPESLMRQIEETANAENLKDAQRKEMEAAKEAEAKGRRGSCPRDDLSPSVGDTIMRYLRMARKKSVDGDKSEKFRTVNYDRVVVKITENCSEEELIDGGMRRALALQSSDSWVKVLKSLGTPGLAIEGGVAGVEVCGIGEREEVTVETARLRVPISPPIACPVSYSSPPSSSSTAPASPPSSTPASPPRGSHQPSFLAQLLHGLQYHHNRHSAPPSPVLSPPAPSSPPTIAGSLPVLSAAAAAAASASGAPPVAAMQKSKSSSSVVASLAGRGPGGLVAKRIWRPRSRSTQGRTSPTTAAPASPPSAWIPQVGAKPTPVYLNDARAGNSSLSRPKEMRAKNECGNGMCVRPLIGKENLHVSRE</sequence>
<name>A0A8K0JY25_LADFU</name>
<proteinExistence type="predicted"/>
<dbReference type="OrthoDB" id="10024839at2759"/>
<feature type="compositionally biased region" description="Pro residues" evidence="1">
    <location>
        <begin position="401"/>
        <end position="414"/>
    </location>
</feature>
<keyword evidence="3" id="KW-1185">Reference proteome</keyword>
<feature type="region of interest" description="Disordered" evidence="1">
    <location>
        <begin position="506"/>
        <end position="525"/>
    </location>
</feature>
<feature type="region of interest" description="Disordered" evidence="1">
    <location>
        <begin position="1"/>
        <end position="37"/>
    </location>
</feature>
<reference evidence="2" key="2">
    <citation type="submission" date="2017-10" db="EMBL/GenBank/DDBJ databases">
        <title>Ladona fulva Genome sequencing and assembly.</title>
        <authorList>
            <person name="Murali S."/>
            <person name="Richards S."/>
            <person name="Bandaranaike D."/>
            <person name="Bellair M."/>
            <person name="Blankenburg K."/>
            <person name="Chao H."/>
            <person name="Dinh H."/>
            <person name="Doddapaneni H."/>
            <person name="Dugan-Rocha S."/>
            <person name="Elkadiri S."/>
            <person name="Gnanaolivu R."/>
            <person name="Hernandez B."/>
            <person name="Skinner E."/>
            <person name="Javaid M."/>
            <person name="Lee S."/>
            <person name="Li M."/>
            <person name="Ming W."/>
            <person name="Munidasa M."/>
            <person name="Muniz J."/>
            <person name="Nguyen L."/>
            <person name="Hughes D."/>
            <person name="Osuji N."/>
            <person name="Pu L.-L."/>
            <person name="Puazo M."/>
            <person name="Qu C."/>
            <person name="Quiroz J."/>
            <person name="Raj R."/>
            <person name="Weissenberger G."/>
            <person name="Xin Y."/>
            <person name="Zou X."/>
            <person name="Han Y."/>
            <person name="Worley K."/>
            <person name="Muzny D."/>
            <person name="Gibbs R."/>
        </authorList>
    </citation>
    <scope>NUCLEOTIDE SEQUENCE</scope>
    <source>
        <strain evidence="2">Sampled in the wild</strain>
    </source>
</reference>
<organism evidence="2 3">
    <name type="scientific">Ladona fulva</name>
    <name type="common">Scarce chaser dragonfly</name>
    <name type="synonym">Libellula fulva</name>
    <dbReference type="NCBI Taxonomy" id="123851"/>
    <lineage>
        <taxon>Eukaryota</taxon>
        <taxon>Metazoa</taxon>
        <taxon>Ecdysozoa</taxon>
        <taxon>Arthropoda</taxon>
        <taxon>Hexapoda</taxon>
        <taxon>Insecta</taxon>
        <taxon>Pterygota</taxon>
        <taxon>Palaeoptera</taxon>
        <taxon>Odonata</taxon>
        <taxon>Epiprocta</taxon>
        <taxon>Anisoptera</taxon>
        <taxon>Libelluloidea</taxon>
        <taxon>Libellulidae</taxon>
        <taxon>Ladona</taxon>
    </lineage>
</organism>
<dbReference type="Proteomes" id="UP000792457">
    <property type="component" value="Unassembled WGS sequence"/>
</dbReference>
<evidence type="ECO:0000256" key="1">
    <source>
        <dbReference type="SAM" id="MobiDB-lite"/>
    </source>
</evidence>
<feature type="region of interest" description="Disordered" evidence="1">
    <location>
        <begin position="351"/>
        <end position="381"/>
    </location>
</feature>
<accession>A0A8K0JY25</accession>
<protein>
    <submittedName>
        <fullName evidence="2">Uncharacterized protein</fullName>
    </submittedName>
</protein>
<dbReference type="EMBL" id="KZ308212">
    <property type="protein sequence ID" value="KAG8224800.1"/>
    <property type="molecule type" value="Genomic_DNA"/>
</dbReference>
<comment type="caution">
    <text evidence="2">The sequence shown here is derived from an EMBL/GenBank/DDBJ whole genome shotgun (WGS) entry which is preliminary data.</text>
</comment>
<feature type="compositionally biased region" description="Low complexity" evidence="1">
    <location>
        <begin position="353"/>
        <end position="363"/>
    </location>
</feature>
<feature type="compositionally biased region" description="Basic and acidic residues" evidence="1">
    <location>
        <begin position="24"/>
        <end position="35"/>
    </location>
</feature>
<evidence type="ECO:0000313" key="3">
    <source>
        <dbReference type="Proteomes" id="UP000792457"/>
    </source>
</evidence>
<dbReference type="AlphaFoldDB" id="A0A8K0JY25"/>
<feature type="compositionally biased region" description="Polar residues" evidence="1">
    <location>
        <begin position="138"/>
        <end position="156"/>
    </location>
</feature>
<feature type="region of interest" description="Disordered" evidence="1">
    <location>
        <begin position="91"/>
        <end position="161"/>
    </location>
</feature>
<feature type="region of interest" description="Disordered" evidence="1">
    <location>
        <begin position="468"/>
        <end position="501"/>
    </location>
</feature>
<reference evidence="2" key="1">
    <citation type="submission" date="2013-04" db="EMBL/GenBank/DDBJ databases">
        <authorList>
            <person name="Qu J."/>
            <person name="Murali S.C."/>
            <person name="Bandaranaike D."/>
            <person name="Bellair M."/>
            <person name="Blankenburg K."/>
            <person name="Chao H."/>
            <person name="Dinh H."/>
            <person name="Doddapaneni H."/>
            <person name="Downs B."/>
            <person name="Dugan-Rocha S."/>
            <person name="Elkadiri S."/>
            <person name="Gnanaolivu R.D."/>
            <person name="Hernandez B."/>
            <person name="Javaid M."/>
            <person name="Jayaseelan J.C."/>
            <person name="Lee S."/>
            <person name="Li M."/>
            <person name="Ming W."/>
            <person name="Munidasa M."/>
            <person name="Muniz J."/>
            <person name="Nguyen L."/>
            <person name="Ongeri F."/>
            <person name="Osuji N."/>
            <person name="Pu L.-L."/>
            <person name="Puazo M."/>
            <person name="Qu C."/>
            <person name="Quiroz J."/>
            <person name="Raj R."/>
            <person name="Weissenberger G."/>
            <person name="Xin Y."/>
            <person name="Zou X."/>
            <person name="Han Y."/>
            <person name="Richards S."/>
            <person name="Worley K."/>
            <person name="Muzny D."/>
            <person name="Gibbs R."/>
        </authorList>
    </citation>
    <scope>NUCLEOTIDE SEQUENCE</scope>
    <source>
        <strain evidence="2">Sampled in the wild</strain>
    </source>
</reference>
<feature type="compositionally biased region" description="Basic and acidic residues" evidence="1">
    <location>
        <begin position="1"/>
        <end position="15"/>
    </location>
</feature>
<feature type="region of interest" description="Disordered" evidence="1">
    <location>
        <begin position="395"/>
        <end position="418"/>
    </location>
</feature>
<feature type="region of interest" description="Disordered" evidence="1">
    <location>
        <begin position="204"/>
        <end position="233"/>
    </location>
</feature>
<gene>
    <name evidence="2" type="ORF">J437_LFUL002245</name>
</gene>
<feature type="compositionally biased region" description="Pro residues" evidence="1">
    <location>
        <begin position="364"/>
        <end position="374"/>
    </location>
</feature>